<keyword evidence="2" id="KW-1185">Reference proteome</keyword>
<reference evidence="1 2" key="1">
    <citation type="submission" date="2016-09" db="EMBL/GenBank/DDBJ databases">
        <title>Acidihalobacter prosperus V6 (DSM14174).</title>
        <authorList>
            <person name="Khaleque H.N."/>
            <person name="Ramsay J.P."/>
            <person name="Murphy R.J.T."/>
            <person name="Kaksonen A.H."/>
            <person name="Boxall N.J."/>
            <person name="Watkin E.L.J."/>
        </authorList>
    </citation>
    <scope>NUCLEOTIDE SEQUENCE [LARGE SCALE GENOMIC DNA]</scope>
    <source>
        <strain evidence="1 2">V6</strain>
    </source>
</reference>
<dbReference type="AlphaFoldDB" id="A0A1D8KA66"/>
<accession>A0A1D8KA66</accession>
<dbReference type="Proteomes" id="UP000095342">
    <property type="component" value="Chromosome"/>
</dbReference>
<name>A0A1D8KA66_9GAMM</name>
<protein>
    <submittedName>
        <fullName evidence="1">Uncharacterized protein</fullName>
    </submittedName>
</protein>
<dbReference type="RefSeq" id="WP_070073361.1">
    <property type="nucleotide sequence ID" value="NZ_CP017448.1"/>
</dbReference>
<gene>
    <name evidence="1" type="ORF">BJI67_12905</name>
</gene>
<sequence>MASKTISTRFDAAALAALRKFPGNTDSERVRSAVMRGTIIDEFSRSIAAQLEAHRRGIDMMLKETMTDSVDAVRDAEREILSALQSLSPDEAVAKKIAGSLSRMIAHGIVPLADMGRREPLMREVRALVHASGELDEE</sequence>
<evidence type="ECO:0000313" key="2">
    <source>
        <dbReference type="Proteomes" id="UP000095342"/>
    </source>
</evidence>
<dbReference type="KEGG" id="aaeo:BJI67_12905"/>
<organism evidence="1 2">
    <name type="scientific">Acidihalobacter aeolianus</name>
    <dbReference type="NCBI Taxonomy" id="2792603"/>
    <lineage>
        <taxon>Bacteria</taxon>
        <taxon>Pseudomonadati</taxon>
        <taxon>Pseudomonadota</taxon>
        <taxon>Gammaproteobacteria</taxon>
        <taxon>Chromatiales</taxon>
        <taxon>Ectothiorhodospiraceae</taxon>
        <taxon>Acidihalobacter</taxon>
    </lineage>
</organism>
<evidence type="ECO:0000313" key="1">
    <source>
        <dbReference type="EMBL" id="AOV17831.1"/>
    </source>
</evidence>
<proteinExistence type="predicted"/>
<dbReference type="EMBL" id="CP017448">
    <property type="protein sequence ID" value="AOV17831.1"/>
    <property type="molecule type" value="Genomic_DNA"/>
</dbReference>